<dbReference type="PATRIC" id="fig|1618434.3.peg.452"/>
<dbReference type="EMBL" id="LBPN01000015">
    <property type="protein sequence ID" value="KKP59032.1"/>
    <property type="molecule type" value="Genomic_DNA"/>
</dbReference>
<keyword evidence="5 7" id="KW-0808">Transferase</keyword>
<evidence type="ECO:0000256" key="1">
    <source>
        <dbReference type="ARBA" id="ARBA00001478"/>
    </source>
</evidence>
<feature type="transmembrane region" description="Helical" evidence="8">
    <location>
        <begin position="12"/>
        <end position="33"/>
    </location>
</feature>
<keyword evidence="8" id="KW-1133">Transmembrane helix</keyword>
<dbReference type="InterPro" id="IPR001296">
    <property type="entry name" value="Glyco_trans_1"/>
</dbReference>
<evidence type="ECO:0000313" key="11">
    <source>
        <dbReference type="EMBL" id="KKP59032.1"/>
    </source>
</evidence>
<proteinExistence type="inferred from homology"/>
<keyword evidence="4 7" id="KW-0328">Glycosyltransferase</keyword>
<dbReference type="AlphaFoldDB" id="A0A0G0DV62"/>
<dbReference type="GO" id="GO:0009011">
    <property type="term" value="F:alpha-1,4-glucan glucosyltransferase (ADP-glucose donor) activity"/>
    <property type="evidence" value="ECO:0007669"/>
    <property type="project" value="UniProtKB-UniRule"/>
</dbReference>
<evidence type="ECO:0000256" key="3">
    <source>
        <dbReference type="ARBA" id="ARBA00010281"/>
    </source>
</evidence>
<evidence type="ECO:0000256" key="5">
    <source>
        <dbReference type="ARBA" id="ARBA00022679"/>
    </source>
</evidence>
<accession>A0A0G0DV62</accession>
<dbReference type="InterPro" id="IPR013534">
    <property type="entry name" value="Starch_synth_cat_dom"/>
</dbReference>
<dbReference type="EC" id="2.4.1.21" evidence="7"/>
<evidence type="ECO:0000313" key="12">
    <source>
        <dbReference type="Proteomes" id="UP000034176"/>
    </source>
</evidence>
<evidence type="ECO:0000256" key="7">
    <source>
        <dbReference type="HAMAP-Rule" id="MF_00484"/>
    </source>
</evidence>
<dbReference type="UniPathway" id="UPA00164"/>
<organism evidence="11 12">
    <name type="scientific">Candidatus Gottesmanbacteria bacterium GW2011_GWA1_34_13</name>
    <dbReference type="NCBI Taxonomy" id="1618434"/>
    <lineage>
        <taxon>Bacteria</taxon>
        <taxon>Candidatus Gottesmaniibacteriota</taxon>
    </lineage>
</organism>
<dbReference type="Pfam" id="PF00534">
    <property type="entry name" value="Glycos_transf_1"/>
    <property type="match status" value="1"/>
</dbReference>
<feature type="domain" description="Glycosyl transferase family 1" evidence="9">
    <location>
        <begin position="309"/>
        <end position="461"/>
    </location>
</feature>
<keyword evidence="8" id="KW-0812">Transmembrane</keyword>
<evidence type="ECO:0000256" key="2">
    <source>
        <dbReference type="ARBA" id="ARBA00002764"/>
    </source>
</evidence>
<gene>
    <name evidence="7" type="primary">glgA</name>
    <name evidence="11" type="ORF">UR52_C0015G0008</name>
</gene>
<comment type="pathway">
    <text evidence="7">Glycan biosynthesis; glycogen biosynthesis.</text>
</comment>
<dbReference type="GO" id="GO:0004373">
    <property type="term" value="F:alpha-1,4-glucan glucosyltransferase (UDP-glucose donor) activity"/>
    <property type="evidence" value="ECO:0007669"/>
    <property type="project" value="InterPro"/>
</dbReference>
<evidence type="ECO:0000259" key="10">
    <source>
        <dbReference type="Pfam" id="PF08323"/>
    </source>
</evidence>
<dbReference type="PANTHER" id="PTHR45825">
    <property type="entry name" value="GRANULE-BOUND STARCH SYNTHASE 1, CHLOROPLASTIC/AMYLOPLASTIC"/>
    <property type="match status" value="1"/>
</dbReference>
<evidence type="ECO:0000256" key="4">
    <source>
        <dbReference type="ARBA" id="ARBA00022676"/>
    </source>
</evidence>
<dbReference type="SUPFAM" id="SSF53756">
    <property type="entry name" value="UDP-Glycosyltransferase/glycogen phosphorylase"/>
    <property type="match status" value="1"/>
</dbReference>
<dbReference type="STRING" id="1618434.UR52_C0015G0008"/>
<dbReference type="CDD" id="cd03791">
    <property type="entry name" value="GT5_Glycogen_synthase_DULL1-like"/>
    <property type="match status" value="1"/>
</dbReference>
<comment type="function">
    <text evidence="2 7">Synthesizes alpha-1,4-glucan chains using ADP-glucose.</text>
</comment>
<dbReference type="Gene3D" id="3.40.50.2000">
    <property type="entry name" value="Glycogen Phosphorylase B"/>
    <property type="match status" value="2"/>
</dbReference>
<dbReference type="NCBIfam" id="TIGR02095">
    <property type="entry name" value="glgA"/>
    <property type="match status" value="1"/>
</dbReference>
<dbReference type="HAMAP" id="MF_00484">
    <property type="entry name" value="Glycogen_synth"/>
    <property type="match status" value="1"/>
</dbReference>
<evidence type="ECO:0000259" key="9">
    <source>
        <dbReference type="Pfam" id="PF00534"/>
    </source>
</evidence>
<reference evidence="11 12" key="1">
    <citation type="journal article" date="2015" name="Nature">
        <title>rRNA introns, odd ribosomes, and small enigmatic genomes across a large radiation of phyla.</title>
        <authorList>
            <person name="Brown C.T."/>
            <person name="Hug L.A."/>
            <person name="Thomas B.C."/>
            <person name="Sharon I."/>
            <person name="Castelle C.J."/>
            <person name="Singh A."/>
            <person name="Wilkins M.J."/>
            <person name="Williams K.H."/>
            <person name="Banfield J.F."/>
        </authorList>
    </citation>
    <scope>NUCLEOTIDE SEQUENCE [LARGE SCALE GENOMIC DNA]</scope>
</reference>
<protein>
    <recommendedName>
        <fullName evidence="7">Glycogen synthase</fullName>
        <ecNumber evidence="7">2.4.1.21</ecNumber>
    </recommendedName>
    <alternativeName>
        <fullName evidence="7">Starch [bacterial glycogen] synthase</fullName>
    </alternativeName>
</protein>
<keyword evidence="8" id="KW-0472">Membrane</keyword>
<evidence type="ECO:0000256" key="6">
    <source>
        <dbReference type="ARBA" id="ARBA00023056"/>
    </source>
</evidence>
<comment type="caution">
    <text evidence="7">Lacks conserved residue(s) required for the propagation of feature annotation.</text>
</comment>
<evidence type="ECO:0000256" key="8">
    <source>
        <dbReference type="SAM" id="Phobius"/>
    </source>
</evidence>
<keyword evidence="6 7" id="KW-0320">Glycogen biosynthesis</keyword>
<sequence length="508" mass="58497">MTTKPQKLKILFVAAEVAPFATVGGLSQVMYFLPRSLQKMGHDVAIFMPKYATINEKKHKIKLFATGLKVPTDRENRDKEFICNVKVKVGNKYEPTVYFLENMEYYEKRANVYGYNDDSTRFALLSRGALEFLKTINWVPDVIHANDWHTGYLVNYLRVNYKYDKKLRPISTLLTIHNLALQGVIDFLYVSPLESDDGKGMLAPLVTDRLKKQNSLKRGIIYSDVVNTVSQRYSREVMTPEYGHGLGELLKEVRAKVYGVLNGLDYTDFNPLTDKLIKKNFSIRTLNNRVENKIDLQKEFNLPVDINIPILALSGRLTDQKGLDLLIKVLPYLLEEHEIQFIVVGEGENKYREFFTNLEKKYPKQIGTHLMANWQIPRKIFAGADLILLPSKFEPGGIVVIEAMRYGCVPIVRETGGLADIVRDFDIKTNSGNGFVFKKYSELSFFGALERALQIYKCDKMFTSLKKNAMRTDFSWKTSAIKYLDLYKRAMDYRRETLVDNPAEAFRR</sequence>
<dbReference type="PANTHER" id="PTHR45825:SF11">
    <property type="entry name" value="ALPHA AMYLASE DOMAIN-CONTAINING PROTEIN"/>
    <property type="match status" value="1"/>
</dbReference>
<comment type="catalytic activity">
    <reaction evidence="1 7">
        <text>[(1-&gt;4)-alpha-D-glucosyl](n) + ADP-alpha-D-glucose = [(1-&gt;4)-alpha-D-glucosyl](n+1) + ADP + H(+)</text>
        <dbReference type="Rhea" id="RHEA:18189"/>
        <dbReference type="Rhea" id="RHEA-COMP:9584"/>
        <dbReference type="Rhea" id="RHEA-COMP:9587"/>
        <dbReference type="ChEBI" id="CHEBI:15378"/>
        <dbReference type="ChEBI" id="CHEBI:15444"/>
        <dbReference type="ChEBI" id="CHEBI:57498"/>
        <dbReference type="ChEBI" id="CHEBI:456216"/>
        <dbReference type="EC" id="2.4.1.21"/>
    </reaction>
</comment>
<dbReference type="Proteomes" id="UP000034176">
    <property type="component" value="Unassembled WGS sequence"/>
</dbReference>
<name>A0A0G0DV62_9BACT</name>
<dbReference type="InterPro" id="IPR011835">
    <property type="entry name" value="GS/SS"/>
</dbReference>
<dbReference type="GO" id="GO:0005978">
    <property type="term" value="P:glycogen biosynthetic process"/>
    <property type="evidence" value="ECO:0007669"/>
    <property type="project" value="UniProtKB-UniRule"/>
</dbReference>
<feature type="domain" description="Starch synthase catalytic" evidence="10">
    <location>
        <begin position="9"/>
        <end position="252"/>
    </location>
</feature>
<dbReference type="Pfam" id="PF08323">
    <property type="entry name" value="Glyco_transf_5"/>
    <property type="match status" value="1"/>
</dbReference>
<comment type="similarity">
    <text evidence="3 7">Belongs to the glycosyltransferase 1 family. Bacterial/plant glycogen synthase subfamily.</text>
</comment>
<comment type="caution">
    <text evidence="11">The sequence shown here is derived from an EMBL/GenBank/DDBJ whole genome shotgun (WGS) entry which is preliminary data.</text>
</comment>